<accession>M1ZSN4</accession>
<dbReference type="Proteomes" id="UP000011944">
    <property type="component" value="Unassembled WGS sequence"/>
</dbReference>
<evidence type="ECO:0000313" key="2">
    <source>
        <dbReference type="EMBL" id="EKN39576.1"/>
    </source>
</evidence>
<evidence type="ECO:0000313" key="3">
    <source>
        <dbReference type="Proteomes" id="UP000011944"/>
    </source>
</evidence>
<keyword evidence="1" id="KW-0472">Membrane</keyword>
<comment type="caution">
    <text evidence="2">The sequence shown here is derived from an EMBL/GenBank/DDBJ whole genome shotgun (WGS) entry which is preliminary data.</text>
</comment>
<sequence>MTTCKWAWFTSLYTFAIGYVVLVYLVDKVVRLFD</sequence>
<evidence type="ECO:0000256" key="1">
    <source>
        <dbReference type="SAM" id="Phobius"/>
    </source>
</evidence>
<reference evidence="2 3" key="1">
    <citation type="submission" date="2012-10" db="EMBL/GenBank/DDBJ databases">
        <authorList>
            <person name="Strain E.A."/>
            <person name="Brown E."/>
            <person name="Allard M.W."/>
            <person name="Gonzalez-Escalona N."/>
            <person name="Timme R."/>
        </authorList>
    </citation>
    <scope>NUCLEOTIDE SEQUENCE [LARGE SCALE GENOMIC DNA]</scope>
    <source>
        <strain evidence="2 3">CFSAN001627</strain>
    </source>
</reference>
<gene>
    <name evidence="2" type="ORF">CFSAN001627_22579</name>
</gene>
<dbReference type="AlphaFoldDB" id="M1ZSN4"/>
<proteinExistence type="predicted"/>
<feature type="transmembrane region" description="Helical" evidence="1">
    <location>
        <begin position="6"/>
        <end position="26"/>
    </location>
</feature>
<name>M1ZSN4_CLOBO</name>
<dbReference type="EMBL" id="AMXI01001414">
    <property type="protein sequence ID" value="EKN39576.1"/>
    <property type="molecule type" value="Genomic_DNA"/>
</dbReference>
<keyword evidence="1" id="KW-1133">Transmembrane helix</keyword>
<keyword evidence="1" id="KW-0812">Transmembrane</keyword>
<protein>
    <submittedName>
        <fullName evidence="2">Uncharacterized protein</fullName>
    </submittedName>
</protein>
<organism evidence="2 3">
    <name type="scientific">Clostridium botulinum CFSAN001627</name>
    <dbReference type="NCBI Taxonomy" id="1232189"/>
    <lineage>
        <taxon>Bacteria</taxon>
        <taxon>Bacillati</taxon>
        <taxon>Bacillota</taxon>
        <taxon>Clostridia</taxon>
        <taxon>Eubacteriales</taxon>
        <taxon>Clostridiaceae</taxon>
        <taxon>Clostridium</taxon>
    </lineage>
</organism>
<reference evidence="2 3" key="2">
    <citation type="submission" date="2013-03" db="EMBL/GenBank/DDBJ databases">
        <title>Diversity in Clostridium botulinum.</title>
        <authorList>
            <person name="Timme R.E."/>
            <person name="Allard M."/>
            <person name="Luo Y."/>
            <person name="Strain E."/>
            <person name="Gonzalez-Escalona N."/>
            <person name="Brown E."/>
        </authorList>
    </citation>
    <scope>NUCLEOTIDE SEQUENCE [LARGE SCALE GENOMIC DNA]</scope>
    <source>
        <strain evidence="2 3">CFSAN001627</strain>
    </source>
</reference>